<proteinExistence type="predicted"/>
<dbReference type="PANTHER" id="PTHR42985:SF40">
    <property type="entry name" value="LD47995P-RELATED"/>
    <property type="match status" value="1"/>
</dbReference>
<comment type="subcellular location">
    <subcellularLocation>
        <location evidence="1">Cell membrane</location>
        <topology evidence="1">Multi-pass membrane protein</topology>
    </subcellularLocation>
</comment>
<dbReference type="InterPro" id="IPR051163">
    <property type="entry name" value="Sodium:Solute_Symporter_SSF"/>
</dbReference>
<feature type="transmembrane region" description="Helical" evidence="7">
    <location>
        <begin position="20"/>
        <end position="42"/>
    </location>
</feature>
<evidence type="ECO:0000256" key="7">
    <source>
        <dbReference type="SAM" id="Phobius"/>
    </source>
</evidence>
<keyword evidence="4" id="KW-0915">Sodium</keyword>
<dbReference type="InterPro" id="IPR038377">
    <property type="entry name" value="Na/Glc_symporter_sf"/>
</dbReference>
<comment type="caution">
    <text evidence="8">The sequence shown here is derived from an EMBL/GenBank/DDBJ whole genome shotgun (WGS) entry which is preliminary data.</text>
</comment>
<dbReference type="GO" id="GO:0006814">
    <property type="term" value="P:sodium ion transport"/>
    <property type="evidence" value="ECO:0007669"/>
    <property type="project" value="UniProtKB-KW"/>
</dbReference>
<feature type="transmembrane region" description="Helical" evidence="7">
    <location>
        <begin position="147"/>
        <end position="169"/>
    </location>
</feature>
<dbReference type="PANTHER" id="PTHR42985">
    <property type="entry name" value="SODIUM-COUPLED MONOCARBOXYLATE TRANSPORTER"/>
    <property type="match status" value="1"/>
</dbReference>
<dbReference type="Gene3D" id="1.20.1730.10">
    <property type="entry name" value="Sodium/glucose cotransporter"/>
    <property type="match status" value="1"/>
</dbReference>
<evidence type="ECO:0000313" key="9">
    <source>
        <dbReference type="Proteomes" id="UP001497382"/>
    </source>
</evidence>
<keyword evidence="5" id="KW-0406">Ion transport</keyword>
<organism evidence="8 9">
    <name type="scientific">Larinioides sclopetarius</name>
    <dbReference type="NCBI Taxonomy" id="280406"/>
    <lineage>
        <taxon>Eukaryota</taxon>
        <taxon>Metazoa</taxon>
        <taxon>Ecdysozoa</taxon>
        <taxon>Arthropoda</taxon>
        <taxon>Chelicerata</taxon>
        <taxon>Arachnida</taxon>
        <taxon>Araneae</taxon>
        <taxon>Araneomorphae</taxon>
        <taxon>Entelegynae</taxon>
        <taxon>Araneoidea</taxon>
        <taxon>Araneidae</taxon>
        <taxon>Larinioides</taxon>
    </lineage>
</organism>
<keyword evidence="3" id="KW-1003">Cell membrane</keyword>
<dbReference type="GO" id="GO:0005886">
    <property type="term" value="C:plasma membrane"/>
    <property type="evidence" value="ECO:0007669"/>
    <property type="project" value="UniProtKB-SubCell"/>
</dbReference>
<dbReference type="GO" id="GO:0015293">
    <property type="term" value="F:symporter activity"/>
    <property type="evidence" value="ECO:0007669"/>
    <property type="project" value="TreeGrafter"/>
</dbReference>
<dbReference type="EMBL" id="CAXIEN010000378">
    <property type="protein sequence ID" value="CAL1295757.1"/>
    <property type="molecule type" value="Genomic_DNA"/>
</dbReference>
<evidence type="ECO:0000256" key="4">
    <source>
        <dbReference type="ARBA" id="ARBA00023053"/>
    </source>
</evidence>
<name>A0AAV2BIK6_9ARAC</name>
<accession>A0AAV2BIK6</accession>
<evidence type="ECO:0000256" key="5">
    <source>
        <dbReference type="ARBA" id="ARBA00023065"/>
    </source>
</evidence>
<gene>
    <name evidence="8" type="ORF">LARSCL_LOCUS19450</name>
</gene>
<evidence type="ECO:0000256" key="6">
    <source>
        <dbReference type="ARBA" id="ARBA00023201"/>
    </source>
</evidence>
<evidence type="ECO:0000256" key="3">
    <source>
        <dbReference type="ARBA" id="ARBA00022475"/>
    </source>
</evidence>
<feature type="transmembrane region" description="Helical" evidence="7">
    <location>
        <begin position="54"/>
        <end position="78"/>
    </location>
</feature>
<dbReference type="AlphaFoldDB" id="A0AAV2BIK6"/>
<keyword evidence="7" id="KW-1133">Transmembrane helix</keyword>
<keyword evidence="2" id="KW-0813">Transport</keyword>
<reference evidence="8 9" key="1">
    <citation type="submission" date="2024-04" db="EMBL/GenBank/DDBJ databases">
        <authorList>
            <person name="Rising A."/>
            <person name="Reimegard J."/>
            <person name="Sonavane S."/>
            <person name="Akerstrom W."/>
            <person name="Nylinder S."/>
            <person name="Hedman E."/>
            <person name="Kallberg Y."/>
        </authorList>
    </citation>
    <scope>NUCLEOTIDE SEQUENCE [LARGE SCALE GENOMIC DNA]</scope>
</reference>
<sequence length="227" mass="25198">MVYGIIAIILTISITNVDSIAQATIVFLSVAEGPVLAVFLVGVLTRKSSDKCTVISMIVSVVFISWICFGSLFCGYVYPSLPLDTSECPNKNSTTLFGNSTTSCIDDSNCVLIEPSEFYGRKTKRRKRSVVVLGREPFLLYKVAYSWIPTLGCIITITFIFIGSILTGWNKSVILPDSKCLSPVVRLRRKGYDYSDTQCHIDGISLECENKLELTKLKDDNLTRHVQ</sequence>
<keyword evidence="6" id="KW-0739">Sodium transport</keyword>
<protein>
    <submittedName>
        <fullName evidence="8">Uncharacterized protein</fullName>
    </submittedName>
</protein>
<evidence type="ECO:0000256" key="1">
    <source>
        <dbReference type="ARBA" id="ARBA00004651"/>
    </source>
</evidence>
<keyword evidence="9" id="KW-1185">Reference proteome</keyword>
<keyword evidence="7" id="KW-0812">Transmembrane</keyword>
<evidence type="ECO:0000256" key="2">
    <source>
        <dbReference type="ARBA" id="ARBA00022448"/>
    </source>
</evidence>
<keyword evidence="7" id="KW-0472">Membrane</keyword>
<evidence type="ECO:0000313" key="8">
    <source>
        <dbReference type="EMBL" id="CAL1295757.1"/>
    </source>
</evidence>
<dbReference type="Proteomes" id="UP001497382">
    <property type="component" value="Unassembled WGS sequence"/>
</dbReference>